<feature type="region of interest" description="Disordered" evidence="1">
    <location>
        <begin position="31"/>
        <end position="80"/>
    </location>
</feature>
<reference evidence="2" key="1">
    <citation type="submission" date="2021-10" db="EMBL/GenBank/DDBJ databases">
        <authorList>
            <person name="Piombo E."/>
        </authorList>
    </citation>
    <scope>NUCLEOTIDE SEQUENCE</scope>
</reference>
<evidence type="ECO:0000256" key="1">
    <source>
        <dbReference type="SAM" id="MobiDB-lite"/>
    </source>
</evidence>
<organism evidence="2 3">
    <name type="scientific">Clonostachys rhizophaga</name>
    <dbReference type="NCBI Taxonomy" id="160324"/>
    <lineage>
        <taxon>Eukaryota</taxon>
        <taxon>Fungi</taxon>
        <taxon>Dikarya</taxon>
        <taxon>Ascomycota</taxon>
        <taxon>Pezizomycotina</taxon>
        <taxon>Sordariomycetes</taxon>
        <taxon>Hypocreomycetidae</taxon>
        <taxon>Hypocreales</taxon>
        <taxon>Bionectriaceae</taxon>
        <taxon>Clonostachys</taxon>
    </lineage>
</organism>
<protein>
    <submittedName>
        <fullName evidence="2">Uncharacterized protein</fullName>
    </submittedName>
</protein>
<comment type="caution">
    <text evidence="2">The sequence shown here is derived from an EMBL/GenBank/DDBJ whole genome shotgun (WGS) entry which is preliminary data.</text>
</comment>
<evidence type="ECO:0000313" key="2">
    <source>
        <dbReference type="EMBL" id="CAH0023467.1"/>
    </source>
</evidence>
<keyword evidence="3" id="KW-1185">Reference proteome</keyword>
<dbReference type="AlphaFoldDB" id="A0A9N9VH65"/>
<accession>A0A9N9VH65</accession>
<feature type="region of interest" description="Disordered" evidence="1">
    <location>
        <begin position="148"/>
        <end position="199"/>
    </location>
</feature>
<dbReference type="Proteomes" id="UP000696573">
    <property type="component" value="Unassembled WGS sequence"/>
</dbReference>
<dbReference type="EMBL" id="CABFNQ020000692">
    <property type="protein sequence ID" value="CAH0023467.1"/>
    <property type="molecule type" value="Genomic_DNA"/>
</dbReference>
<sequence>MEKEDSSPPNPRKISLQRRWAHEYALTQPGYDDLPCPTTNNGASLITPPGTPLPPKIYPFSTPSDEQSRRDPYTPASTPRSMMDMDSEIFCLKVWLSLSNFILRAEAHQRAQWLRILHDLLTEDQINELIEGLEDVGVGEPWPVAARGMASQEGDEASQEGDEAFQEDRGTPHEDGDLSDEEWEMSDEDAELSDKDGDVFPGDDGASAMVDADKAMTGVPTLNRPNYWLPMQIMQIVGQKRKAASLDAEQPDEEINYLRRQV</sequence>
<feature type="compositionally biased region" description="Basic and acidic residues" evidence="1">
    <location>
        <begin position="166"/>
        <end position="176"/>
    </location>
</feature>
<feature type="compositionally biased region" description="Acidic residues" evidence="1">
    <location>
        <begin position="153"/>
        <end position="165"/>
    </location>
</feature>
<feature type="compositionally biased region" description="Acidic residues" evidence="1">
    <location>
        <begin position="177"/>
        <end position="191"/>
    </location>
</feature>
<dbReference type="OrthoDB" id="5149964at2759"/>
<name>A0A9N9VH65_9HYPO</name>
<evidence type="ECO:0000313" key="3">
    <source>
        <dbReference type="Proteomes" id="UP000696573"/>
    </source>
</evidence>
<proteinExistence type="predicted"/>
<gene>
    <name evidence="2" type="ORF">CRHIZ90672A_00010911</name>
</gene>